<sequence length="475" mass="53503">MLINSTISLVLNDSTSIDTYTTGSIFSNSGGSIRLEFQLPIIFSKSVIRIVGKYITLLKDQSNLEQLFGSTNLSPINPSIPTSLAYLLNFLLPLLFWSASDRKDSPRLNSNDLSFVVNMILNALKPPSKLAATLLLQAPKQHLLNAFDTNPQSAAKSTKQIKDLITQSTYLTLKLLTFSFTKLIDLIKIATTIRQICFKCKNIYLWKFLDFVSTNRTPLFLLLKPFIENFVATQTCESELESQLRHTIQNKLNYLNPIDVKCTNSVLDQLIEELNTIKLESNGDLKPDKEAKLDAHEDNMLNVTKYEDKSASVSSPGRNLAFKFNRAKKDSTMTSPSSSMNSTPRKKFEKLNYKSGADILDIYKAKLKAKQMAKESEKEMENLTNINLVAANESNEQKFSFVERESALRTDEPFRPRPSMSSMSRQSTEASSAGLIDKTNEQNSEPSQTETSDSKSNDQTFKQNKKPKSKKIFFV</sequence>
<feature type="region of interest" description="Disordered" evidence="2">
    <location>
        <begin position="328"/>
        <end position="348"/>
    </location>
</feature>
<dbReference type="PANTHER" id="PTHR31781:SF1">
    <property type="entry name" value="PROTEIN UNC-80 HOMOLOG"/>
    <property type="match status" value="1"/>
</dbReference>
<dbReference type="GO" id="GO:0030424">
    <property type="term" value="C:axon"/>
    <property type="evidence" value="ECO:0007669"/>
    <property type="project" value="TreeGrafter"/>
</dbReference>
<dbReference type="AlphaFoldDB" id="A0A3M7QQQ0"/>
<feature type="region of interest" description="Disordered" evidence="2">
    <location>
        <begin position="401"/>
        <end position="475"/>
    </location>
</feature>
<feature type="compositionally biased region" description="Polar residues" evidence="2">
    <location>
        <begin position="441"/>
        <end position="451"/>
    </location>
</feature>
<dbReference type="Proteomes" id="UP000276133">
    <property type="component" value="Unassembled WGS sequence"/>
</dbReference>
<dbReference type="EMBL" id="REGN01005347">
    <property type="protein sequence ID" value="RNA13662.1"/>
    <property type="molecule type" value="Genomic_DNA"/>
</dbReference>
<dbReference type="OrthoDB" id="5584001at2759"/>
<feature type="compositionally biased region" description="Basic and acidic residues" evidence="2">
    <location>
        <begin position="401"/>
        <end position="415"/>
    </location>
</feature>
<feature type="coiled-coil region" evidence="1">
    <location>
        <begin position="366"/>
        <end position="393"/>
    </location>
</feature>
<reference evidence="4 5" key="1">
    <citation type="journal article" date="2018" name="Sci. Rep.">
        <title>Genomic signatures of local adaptation to the degree of environmental predictability in rotifers.</title>
        <authorList>
            <person name="Franch-Gras L."/>
            <person name="Hahn C."/>
            <person name="Garcia-Roger E.M."/>
            <person name="Carmona M.J."/>
            <person name="Serra M."/>
            <person name="Gomez A."/>
        </authorList>
    </citation>
    <scope>NUCLEOTIDE SEQUENCE [LARGE SCALE GENOMIC DNA]</scope>
    <source>
        <strain evidence="4">HYR1</strain>
    </source>
</reference>
<dbReference type="InterPro" id="IPR046460">
    <property type="entry name" value="UNC80_C"/>
</dbReference>
<name>A0A3M7QQQ0_BRAPC</name>
<feature type="compositionally biased region" description="Low complexity" evidence="2">
    <location>
        <begin position="417"/>
        <end position="433"/>
    </location>
</feature>
<comment type="caution">
    <text evidence="4">The sequence shown here is derived from an EMBL/GenBank/DDBJ whole genome shotgun (WGS) entry which is preliminary data.</text>
</comment>
<evidence type="ECO:0000256" key="2">
    <source>
        <dbReference type="SAM" id="MobiDB-lite"/>
    </source>
</evidence>
<dbReference type="PANTHER" id="PTHR31781">
    <property type="entry name" value="UNC80"/>
    <property type="match status" value="1"/>
</dbReference>
<proteinExistence type="predicted"/>
<keyword evidence="1" id="KW-0175">Coiled coil</keyword>
<dbReference type="STRING" id="10195.A0A3M7QQQ0"/>
<keyword evidence="5" id="KW-1185">Reference proteome</keyword>
<accession>A0A3M7QQQ0</accession>
<dbReference type="GO" id="GO:0055080">
    <property type="term" value="P:monoatomic cation homeostasis"/>
    <property type="evidence" value="ECO:0007669"/>
    <property type="project" value="TreeGrafter"/>
</dbReference>
<gene>
    <name evidence="4" type="ORF">BpHYR1_016282</name>
</gene>
<dbReference type="GO" id="GO:0005261">
    <property type="term" value="F:monoatomic cation channel activity"/>
    <property type="evidence" value="ECO:0007669"/>
    <property type="project" value="TreeGrafter"/>
</dbReference>
<feature type="domain" description="Protein UNC80 C-terminal" evidence="3">
    <location>
        <begin position="2"/>
        <end position="278"/>
    </location>
</feature>
<dbReference type="GO" id="GO:0034703">
    <property type="term" value="C:cation channel complex"/>
    <property type="evidence" value="ECO:0007669"/>
    <property type="project" value="TreeGrafter"/>
</dbReference>
<feature type="compositionally biased region" description="Basic residues" evidence="2">
    <location>
        <begin position="463"/>
        <end position="475"/>
    </location>
</feature>
<evidence type="ECO:0000259" key="3">
    <source>
        <dbReference type="Pfam" id="PF20262"/>
    </source>
</evidence>
<protein>
    <recommendedName>
        <fullName evidence="3">Protein UNC80 C-terminal domain-containing protein</fullName>
    </recommendedName>
</protein>
<evidence type="ECO:0000313" key="5">
    <source>
        <dbReference type="Proteomes" id="UP000276133"/>
    </source>
</evidence>
<evidence type="ECO:0000256" key="1">
    <source>
        <dbReference type="SAM" id="Coils"/>
    </source>
</evidence>
<feature type="compositionally biased region" description="Low complexity" evidence="2">
    <location>
        <begin position="332"/>
        <end position="343"/>
    </location>
</feature>
<evidence type="ECO:0000313" key="4">
    <source>
        <dbReference type="EMBL" id="RNA13662.1"/>
    </source>
</evidence>
<dbReference type="Pfam" id="PF20262">
    <property type="entry name" value="UNC80_C"/>
    <property type="match status" value="1"/>
</dbReference>
<organism evidence="4 5">
    <name type="scientific">Brachionus plicatilis</name>
    <name type="common">Marine rotifer</name>
    <name type="synonym">Brachionus muelleri</name>
    <dbReference type="NCBI Taxonomy" id="10195"/>
    <lineage>
        <taxon>Eukaryota</taxon>
        <taxon>Metazoa</taxon>
        <taxon>Spiralia</taxon>
        <taxon>Gnathifera</taxon>
        <taxon>Rotifera</taxon>
        <taxon>Eurotatoria</taxon>
        <taxon>Monogononta</taxon>
        <taxon>Pseudotrocha</taxon>
        <taxon>Ploima</taxon>
        <taxon>Brachionidae</taxon>
        <taxon>Brachionus</taxon>
    </lineage>
</organism>